<name>A8Q2P2_MALGO</name>
<dbReference type="Proteomes" id="UP000008837">
    <property type="component" value="Unassembled WGS sequence"/>
</dbReference>
<dbReference type="InterPro" id="IPR016340">
    <property type="entry name" value="Ribosomal_mL60"/>
</dbReference>
<dbReference type="GO" id="GO:0005762">
    <property type="term" value="C:mitochondrial large ribosomal subunit"/>
    <property type="evidence" value="ECO:0007669"/>
    <property type="project" value="TreeGrafter"/>
</dbReference>
<dbReference type="GO" id="GO:0003735">
    <property type="term" value="F:structural constituent of ribosome"/>
    <property type="evidence" value="ECO:0007669"/>
    <property type="project" value="TreeGrafter"/>
</dbReference>
<protein>
    <recommendedName>
        <fullName evidence="3">54S ribosomal protein L31, mitochondrial</fullName>
    </recommendedName>
</protein>
<proteinExistence type="predicted"/>
<organism evidence="1 2">
    <name type="scientific">Malassezia globosa (strain ATCC MYA-4612 / CBS 7966)</name>
    <name type="common">Dandruff-associated fungus</name>
    <dbReference type="NCBI Taxonomy" id="425265"/>
    <lineage>
        <taxon>Eukaryota</taxon>
        <taxon>Fungi</taxon>
        <taxon>Dikarya</taxon>
        <taxon>Basidiomycota</taxon>
        <taxon>Ustilaginomycotina</taxon>
        <taxon>Malasseziomycetes</taxon>
        <taxon>Malasseziales</taxon>
        <taxon>Malasseziaceae</taxon>
        <taxon>Malassezia</taxon>
    </lineage>
</organism>
<keyword evidence="2" id="KW-1185">Reference proteome</keyword>
<reference evidence="1 2" key="1">
    <citation type="journal article" date="2007" name="Proc. Natl. Acad. Sci. U.S.A.">
        <title>Dandruff-associated Malassezia genomes reveal convergent and divergent virulence traits shared with plant and human fungal pathogens.</title>
        <authorList>
            <person name="Xu J."/>
            <person name="Saunders C.W."/>
            <person name="Hu P."/>
            <person name="Grant R.A."/>
            <person name="Boekhout T."/>
            <person name="Kuramae E.E."/>
            <person name="Kronstad J.W."/>
            <person name="Deangelis Y.M."/>
            <person name="Reeder N.L."/>
            <person name="Johnstone K.R."/>
            <person name="Leland M."/>
            <person name="Fieno A.M."/>
            <person name="Begley W.M."/>
            <person name="Sun Y."/>
            <person name="Lacey M.P."/>
            <person name="Chaudhary T."/>
            <person name="Keough T."/>
            <person name="Chu L."/>
            <person name="Sears R."/>
            <person name="Yuan B."/>
            <person name="Dawson T.L.Jr."/>
        </authorList>
    </citation>
    <scope>NUCLEOTIDE SEQUENCE [LARGE SCALE GENOMIC DNA]</scope>
    <source>
        <strain evidence="2">ATCC MYA-4612 / CBS 7966</strain>
    </source>
</reference>
<dbReference type="KEGG" id="mgl:MGL_2216"/>
<dbReference type="VEuPathDB" id="FungiDB:MGL_2216"/>
<dbReference type="PANTHER" id="PTHR28271">
    <property type="entry name" value="54S RIBOSOMAL PROTEIN L31, MITOCHONDRIAL"/>
    <property type="match status" value="1"/>
</dbReference>
<dbReference type="RefSeq" id="XP_001730420.1">
    <property type="nucleotide sequence ID" value="XM_001730368.1"/>
</dbReference>
<evidence type="ECO:0000313" key="2">
    <source>
        <dbReference type="Proteomes" id="UP000008837"/>
    </source>
</evidence>
<dbReference type="OrthoDB" id="2332379at2759"/>
<sequence length="107" mass="12349">MSFLGAFRPSASAFSGLLWKNPWRMSATRKARVRQRLRDVDTVIDTIRTSGVQCRALECAKQLPTESEMHPRDKYMVFSPHGANFRKSVHKVPKFTRKTLRVNPRGF</sequence>
<dbReference type="InParanoid" id="A8Q2P2"/>
<evidence type="ECO:0000313" key="1">
    <source>
        <dbReference type="EMBL" id="EDP43206.1"/>
    </source>
</evidence>
<dbReference type="EMBL" id="AAYY01000008">
    <property type="protein sequence ID" value="EDP43206.1"/>
    <property type="molecule type" value="Genomic_DNA"/>
</dbReference>
<dbReference type="GeneID" id="5854727"/>
<dbReference type="AlphaFoldDB" id="A8Q2P2"/>
<dbReference type="PANTHER" id="PTHR28271:SF1">
    <property type="entry name" value="LARGE RIBOSOMAL SUBUNIT PROTEIN ML60"/>
    <property type="match status" value="1"/>
</dbReference>
<evidence type="ECO:0008006" key="3">
    <source>
        <dbReference type="Google" id="ProtNLM"/>
    </source>
</evidence>
<dbReference type="OMA" id="HLVPKWT"/>
<dbReference type="FunCoup" id="A8Q2P2">
    <property type="interactions" value="25"/>
</dbReference>
<gene>
    <name evidence="1" type="ORF">MGL_2216</name>
</gene>
<dbReference type="Pfam" id="PF09784">
    <property type="entry name" value="L31"/>
    <property type="match status" value="1"/>
</dbReference>
<accession>A8Q2P2</accession>
<comment type="caution">
    <text evidence="1">The sequence shown here is derived from an EMBL/GenBank/DDBJ whole genome shotgun (WGS) entry which is preliminary data.</text>
</comment>